<protein>
    <submittedName>
        <fullName evidence="1">Uncharacterized protein</fullName>
    </submittedName>
</protein>
<evidence type="ECO:0000313" key="1">
    <source>
        <dbReference type="EMBL" id="ADM39838.1"/>
    </source>
</evidence>
<reference evidence="1 2" key="2">
    <citation type="journal article" date="2011" name="Microbiology">
        <title>The genome sequence of Bacillus subtilis subsp. spizizenii W23: insights into speciation within the B. subtilis complex and into the history of B. subtilis genetics.</title>
        <authorList>
            <person name="Zeigler D.R."/>
        </authorList>
    </citation>
    <scope>NUCLEOTIDE SEQUENCE [LARGE SCALE GENOMIC DNA]</scope>
    <source>
        <strain evidence="2">ATCC 23059 / NRRL B-14472 / W23</strain>
    </source>
</reference>
<gene>
    <name evidence="1" type="ordered locus">BSUW23_19020</name>
</gene>
<proteinExistence type="predicted"/>
<accession>E0TWQ2</accession>
<organism evidence="1 2">
    <name type="scientific">Bacillus spizizenii (strain ATCC 23059 / NRRL B-14472 / W23)</name>
    <name type="common">Bacillus subtilis subsp. spizizenii</name>
    <dbReference type="NCBI Taxonomy" id="655816"/>
    <lineage>
        <taxon>Bacteria</taxon>
        <taxon>Bacillati</taxon>
        <taxon>Bacillota</taxon>
        <taxon>Bacilli</taxon>
        <taxon>Bacillales</taxon>
        <taxon>Bacillaceae</taxon>
        <taxon>Bacillus</taxon>
    </lineage>
</organism>
<evidence type="ECO:0000313" key="2">
    <source>
        <dbReference type="Proteomes" id="UP000002233"/>
    </source>
</evidence>
<reference key="1">
    <citation type="submission" date="2010-08" db="EMBL/GenBank/DDBJ databases">
        <authorList>
            <person name="Zeigler D.R."/>
        </authorList>
    </citation>
    <scope>NUCLEOTIDE SEQUENCE</scope>
    <source>
        <strain>W23</strain>
    </source>
</reference>
<dbReference type="HOGENOM" id="CLU_3324698_0_0_9"/>
<dbReference type="EMBL" id="CP002183">
    <property type="protein sequence ID" value="ADM39838.1"/>
    <property type="molecule type" value="Genomic_DNA"/>
</dbReference>
<dbReference type="KEGG" id="bss:BSUW23_19020"/>
<dbReference type="Proteomes" id="UP000002233">
    <property type="component" value="Chromosome"/>
</dbReference>
<sequence>MKVGGKIFSWTGLFSSMQIFSAGRGNFPNEFVSVFKIR</sequence>
<name>E0TWQ2_BACSH</name>
<dbReference type="AlphaFoldDB" id="E0TWQ2"/>